<evidence type="ECO:0000259" key="5">
    <source>
        <dbReference type="Pfam" id="PF04542"/>
    </source>
</evidence>
<dbReference type="Proteomes" id="UP000012019">
    <property type="component" value="Unassembled WGS sequence"/>
</dbReference>
<evidence type="ECO:0000256" key="1">
    <source>
        <dbReference type="ARBA" id="ARBA00010641"/>
    </source>
</evidence>
<dbReference type="PATRIC" id="fig|1286106.3.peg.2421"/>
<dbReference type="InterPro" id="IPR013325">
    <property type="entry name" value="RNA_pol_sigma_r2"/>
</dbReference>
<keyword evidence="2" id="KW-0805">Transcription regulation</keyword>
<dbReference type="Gene3D" id="1.10.1740.10">
    <property type="match status" value="1"/>
</dbReference>
<evidence type="ECO:0000256" key="3">
    <source>
        <dbReference type="ARBA" id="ARBA00023082"/>
    </source>
</evidence>
<dbReference type="eggNOG" id="COG1595">
    <property type="taxonomic scope" value="Bacteria"/>
</dbReference>
<keyword evidence="8" id="KW-1185">Reference proteome</keyword>
<organism evidence="7 8">
    <name type="scientific">Methylophaga lonarensis MPL</name>
    <dbReference type="NCBI Taxonomy" id="1286106"/>
    <lineage>
        <taxon>Bacteria</taxon>
        <taxon>Pseudomonadati</taxon>
        <taxon>Pseudomonadota</taxon>
        <taxon>Gammaproteobacteria</taxon>
        <taxon>Thiotrichales</taxon>
        <taxon>Piscirickettsiaceae</taxon>
        <taxon>Methylophaga</taxon>
    </lineage>
</organism>
<dbReference type="InterPro" id="IPR039425">
    <property type="entry name" value="RNA_pol_sigma-70-like"/>
</dbReference>
<dbReference type="EMBL" id="APHR01000074">
    <property type="protein sequence ID" value="EMR12072.1"/>
    <property type="molecule type" value="Genomic_DNA"/>
</dbReference>
<dbReference type="InterPro" id="IPR007627">
    <property type="entry name" value="RNA_pol_sigma70_r2"/>
</dbReference>
<feature type="domain" description="RNA polymerase sigma-70 region 2" evidence="5">
    <location>
        <begin position="11"/>
        <end position="79"/>
    </location>
</feature>
<dbReference type="RefSeq" id="WP_009727373.1">
    <property type="nucleotide sequence ID" value="NZ_APHR01000074.1"/>
</dbReference>
<evidence type="ECO:0000259" key="6">
    <source>
        <dbReference type="Pfam" id="PF08281"/>
    </source>
</evidence>
<dbReference type="InterPro" id="IPR013249">
    <property type="entry name" value="RNA_pol_sigma70_r4_t2"/>
</dbReference>
<protein>
    <submittedName>
        <fullName evidence="7">RNA polymerase</fullName>
    </submittedName>
</protein>
<evidence type="ECO:0000313" key="7">
    <source>
        <dbReference type="EMBL" id="EMR12072.1"/>
    </source>
</evidence>
<dbReference type="STRING" id="1286106.MPL1_12101"/>
<evidence type="ECO:0000313" key="8">
    <source>
        <dbReference type="Proteomes" id="UP000012019"/>
    </source>
</evidence>
<evidence type="ECO:0000256" key="2">
    <source>
        <dbReference type="ARBA" id="ARBA00023015"/>
    </source>
</evidence>
<dbReference type="PANTHER" id="PTHR43133:SF63">
    <property type="entry name" value="RNA POLYMERASE SIGMA FACTOR FECI-RELATED"/>
    <property type="match status" value="1"/>
</dbReference>
<dbReference type="GO" id="GO:0003677">
    <property type="term" value="F:DNA binding"/>
    <property type="evidence" value="ECO:0007669"/>
    <property type="project" value="InterPro"/>
</dbReference>
<keyword evidence="4" id="KW-0804">Transcription</keyword>
<dbReference type="PANTHER" id="PTHR43133">
    <property type="entry name" value="RNA POLYMERASE ECF-TYPE SIGMA FACTO"/>
    <property type="match status" value="1"/>
</dbReference>
<evidence type="ECO:0000256" key="4">
    <source>
        <dbReference type="ARBA" id="ARBA00023163"/>
    </source>
</evidence>
<feature type="domain" description="RNA polymerase sigma factor 70 region 4 type 2" evidence="6">
    <location>
        <begin position="110"/>
        <end position="149"/>
    </location>
</feature>
<dbReference type="NCBIfam" id="TIGR02937">
    <property type="entry name" value="sigma70-ECF"/>
    <property type="match status" value="1"/>
</dbReference>
<dbReference type="Gene3D" id="1.10.10.10">
    <property type="entry name" value="Winged helix-like DNA-binding domain superfamily/Winged helix DNA-binding domain"/>
    <property type="match status" value="1"/>
</dbReference>
<dbReference type="InterPro" id="IPR036388">
    <property type="entry name" value="WH-like_DNA-bd_sf"/>
</dbReference>
<accession>M7NXT6</accession>
<dbReference type="InterPro" id="IPR013324">
    <property type="entry name" value="RNA_pol_sigma_r3/r4-like"/>
</dbReference>
<dbReference type="Pfam" id="PF04542">
    <property type="entry name" value="Sigma70_r2"/>
    <property type="match status" value="1"/>
</dbReference>
<dbReference type="GO" id="GO:0006352">
    <property type="term" value="P:DNA-templated transcription initiation"/>
    <property type="evidence" value="ECO:0007669"/>
    <property type="project" value="InterPro"/>
</dbReference>
<dbReference type="Pfam" id="PF08281">
    <property type="entry name" value="Sigma70_r4_2"/>
    <property type="match status" value="1"/>
</dbReference>
<dbReference type="SUPFAM" id="SSF88946">
    <property type="entry name" value="Sigma2 domain of RNA polymerase sigma factors"/>
    <property type="match status" value="1"/>
</dbReference>
<keyword evidence="3" id="KW-0731">Sigma factor</keyword>
<name>M7NXT6_9GAMM</name>
<proteinExistence type="inferred from homology"/>
<dbReference type="InterPro" id="IPR014284">
    <property type="entry name" value="RNA_pol_sigma-70_dom"/>
</dbReference>
<dbReference type="SUPFAM" id="SSF88659">
    <property type="entry name" value="Sigma3 and sigma4 domains of RNA polymerase sigma factors"/>
    <property type="match status" value="1"/>
</dbReference>
<reference evidence="7 8" key="1">
    <citation type="journal article" date="2013" name="Genome Announc.">
        <title>Draft Genome Sequence of Methylophaga lonarensis MPLT, a Haloalkaliphilic (Non-Methane-Utilizing) Methylotroph.</title>
        <authorList>
            <person name="Shetty S.A."/>
            <person name="Marathe N.P."/>
            <person name="Munot H."/>
            <person name="Antony C.P."/>
            <person name="Dhotre D.P."/>
            <person name="Murrell J.C."/>
            <person name="Shouche Y.S."/>
        </authorList>
    </citation>
    <scope>NUCLEOTIDE SEQUENCE [LARGE SCALE GENOMIC DNA]</scope>
    <source>
        <strain evidence="7 8">MPL</strain>
    </source>
</reference>
<dbReference type="AlphaFoldDB" id="M7NXT6"/>
<sequence>MMAGSNTESVYKDHHQWLLSWIISKVGCDQRAADLTQDTFVRLLLNQQKQKEQLTLEHPRAYLRTVANGLVIDHFRRRSLEQAYWEVLNSLPEQVAISEEDRHLVLETLDQIDQILDSLPGRIRQVFIMSQIDGLPYKTIAEQLSVSER</sequence>
<gene>
    <name evidence="7" type="ORF">MPL1_12101</name>
</gene>
<dbReference type="GO" id="GO:0016987">
    <property type="term" value="F:sigma factor activity"/>
    <property type="evidence" value="ECO:0007669"/>
    <property type="project" value="UniProtKB-KW"/>
</dbReference>
<comment type="caution">
    <text evidence="7">The sequence shown here is derived from an EMBL/GenBank/DDBJ whole genome shotgun (WGS) entry which is preliminary data.</text>
</comment>
<comment type="similarity">
    <text evidence="1">Belongs to the sigma-70 factor family. ECF subfamily.</text>
</comment>